<feature type="compositionally biased region" description="Polar residues" evidence="1">
    <location>
        <begin position="33"/>
        <end position="52"/>
    </location>
</feature>
<keyword evidence="3" id="KW-1185">Reference proteome</keyword>
<feature type="compositionally biased region" description="Basic and acidic residues" evidence="1">
    <location>
        <begin position="96"/>
        <end position="107"/>
    </location>
</feature>
<sequence length="107" mass="11148">MGHPFVPSTNPSASPVGGYVHQQPQPQPMAQVESVSPSLNMGTSTQQWQQGYTDGASGGDAQAGGYSHSATLFPSGSGYAGGYPQTRTGELPTVRGDGELRELPTRR</sequence>
<comment type="caution">
    <text evidence="2">The sequence shown here is derived from an EMBL/GenBank/DDBJ whole genome shotgun (WGS) entry which is preliminary data.</text>
</comment>
<evidence type="ECO:0000313" key="2">
    <source>
        <dbReference type="EMBL" id="KAK0617630.1"/>
    </source>
</evidence>
<dbReference type="AlphaFoldDB" id="A0AA40BXU6"/>
<dbReference type="EMBL" id="JAULSU010000005">
    <property type="protein sequence ID" value="KAK0617630.1"/>
    <property type="molecule type" value="Genomic_DNA"/>
</dbReference>
<reference evidence="2" key="1">
    <citation type="submission" date="2023-06" db="EMBL/GenBank/DDBJ databases">
        <title>Genome-scale phylogeny and comparative genomics of the fungal order Sordariales.</title>
        <authorList>
            <consortium name="Lawrence Berkeley National Laboratory"/>
            <person name="Hensen N."/>
            <person name="Bonometti L."/>
            <person name="Westerberg I."/>
            <person name="Brannstrom I.O."/>
            <person name="Guillou S."/>
            <person name="Cros-Aarteil S."/>
            <person name="Calhoun S."/>
            <person name="Haridas S."/>
            <person name="Kuo A."/>
            <person name="Mondo S."/>
            <person name="Pangilinan J."/>
            <person name="Riley R."/>
            <person name="Labutti K."/>
            <person name="Andreopoulos B."/>
            <person name="Lipzen A."/>
            <person name="Chen C."/>
            <person name="Yanf M."/>
            <person name="Daum C."/>
            <person name="Ng V."/>
            <person name="Clum A."/>
            <person name="Steindorff A."/>
            <person name="Ohm R."/>
            <person name="Martin F."/>
            <person name="Silar P."/>
            <person name="Natvig D."/>
            <person name="Lalanne C."/>
            <person name="Gautier V."/>
            <person name="Ament-Velasquez S.L."/>
            <person name="Kruys A."/>
            <person name="Hutchinson M.I."/>
            <person name="Powell A.J."/>
            <person name="Barry K."/>
            <person name="Miller A.N."/>
            <person name="Grigoriev I.V."/>
            <person name="Debuchy R."/>
            <person name="Gladieux P."/>
            <person name="Thoren M.H."/>
            <person name="Johannesson H."/>
        </authorList>
    </citation>
    <scope>NUCLEOTIDE SEQUENCE</scope>
    <source>
        <strain evidence="2">CBS 606.72</strain>
    </source>
</reference>
<protein>
    <submittedName>
        <fullName evidence="2">Uncharacterized protein</fullName>
    </submittedName>
</protein>
<dbReference type="Proteomes" id="UP001175000">
    <property type="component" value="Unassembled WGS sequence"/>
</dbReference>
<proteinExistence type="predicted"/>
<name>A0AA40BXU6_9PEZI</name>
<gene>
    <name evidence="2" type="ORF">B0T14DRAFT_273790</name>
</gene>
<feature type="region of interest" description="Disordered" evidence="1">
    <location>
        <begin position="1"/>
        <end position="107"/>
    </location>
</feature>
<evidence type="ECO:0000313" key="3">
    <source>
        <dbReference type="Proteomes" id="UP001175000"/>
    </source>
</evidence>
<evidence type="ECO:0000256" key="1">
    <source>
        <dbReference type="SAM" id="MobiDB-lite"/>
    </source>
</evidence>
<organism evidence="2 3">
    <name type="scientific">Immersiella caudata</name>
    <dbReference type="NCBI Taxonomy" id="314043"/>
    <lineage>
        <taxon>Eukaryota</taxon>
        <taxon>Fungi</taxon>
        <taxon>Dikarya</taxon>
        <taxon>Ascomycota</taxon>
        <taxon>Pezizomycotina</taxon>
        <taxon>Sordariomycetes</taxon>
        <taxon>Sordariomycetidae</taxon>
        <taxon>Sordariales</taxon>
        <taxon>Lasiosphaeriaceae</taxon>
        <taxon>Immersiella</taxon>
    </lineage>
</organism>
<accession>A0AA40BXU6</accession>